<feature type="compositionally biased region" description="Basic and acidic residues" evidence="1">
    <location>
        <begin position="29"/>
        <end position="40"/>
    </location>
</feature>
<feature type="compositionally biased region" description="Basic and acidic residues" evidence="1">
    <location>
        <begin position="1"/>
        <end position="21"/>
    </location>
</feature>
<name>A0ABQ8E7B8_BRANA</name>
<feature type="compositionally biased region" description="Low complexity" evidence="1">
    <location>
        <begin position="139"/>
        <end position="156"/>
    </location>
</feature>
<feature type="compositionally biased region" description="Basic and acidic residues" evidence="1">
    <location>
        <begin position="242"/>
        <end position="253"/>
    </location>
</feature>
<protein>
    <submittedName>
        <fullName evidence="2">Uncharacterized protein</fullName>
    </submittedName>
</protein>
<feature type="region of interest" description="Disordered" evidence="1">
    <location>
        <begin position="1"/>
        <end position="40"/>
    </location>
</feature>
<accession>A0ABQ8E7B8</accession>
<feature type="region of interest" description="Disordered" evidence="1">
    <location>
        <begin position="116"/>
        <end position="156"/>
    </location>
</feature>
<keyword evidence="3" id="KW-1185">Reference proteome</keyword>
<feature type="region of interest" description="Disordered" evidence="1">
    <location>
        <begin position="239"/>
        <end position="258"/>
    </location>
</feature>
<dbReference type="EMBL" id="JAGKQM010000002">
    <property type="protein sequence ID" value="KAH0937528.1"/>
    <property type="molecule type" value="Genomic_DNA"/>
</dbReference>
<proteinExistence type="predicted"/>
<evidence type="ECO:0000313" key="2">
    <source>
        <dbReference type="EMBL" id="KAH0937528.1"/>
    </source>
</evidence>
<reference evidence="2 3" key="1">
    <citation type="submission" date="2021-05" db="EMBL/GenBank/DDBJ databases">
        <title>Genome Assembly of Synthetic Allotetraploid Brassica napus Reveals Homoeologous Exchanges between Subgenomes.</title>
        <authorList>
            <person name="Davis J.T."/>
        </authorList>
    </citation>
    <scope>NUCLEOTIDE SEQUENCE [LARGE SCALE GENOMIC DNA]</scope>
    <source>
        <strain evidence="3">cv. Da-Ae</strain>
        <tissue evidence="2">Seedling</tissue>
    </source>
</reference>
<evidence type="ECO:0000256" key="1">
    <source>
        <dbReference type="SAM" id="MobiDB-lite"/>
    </source>
</evidence>
<organism evidence="2 3">
    <name type="scientific">Brassica napus</name>
    <name type="common">Rape</name>
    <dbReference type="NCBI Taxonomy" id="3708"/>
    <lineage>
        <taxon>Eukaryota</taxon>
        <taxon>Viridiplantae</taxon>
        <taxon>Streptophyta</taxon>
        <taxon>Embryophyta</taxon>
        <taxon>Tracheophyta</taxon>
        <taxon>Spermatophyta</taxon>
        <taxon>Magnoliopsida</taxon>
        <taxon>eudicotyledons</taxon>
        <taxon>Gunneridae</taxon>
        <taxon>Pentapetalae</taxon>
        <taxon>rosids</taxon>
        <taxon>malvids</taxon>
        <taxon>Brassicales</taxon>
        <taxon>Brassicaceae</taxon>
        <taxon>Brassiceae</taxon>
        <taxon>Brassica</taxon>
    </lineage>
</organism>
<sequence>MMVVHVDRREKEVKKPKKETVSESNSVSETEKNSVGQERDKLIRAETSFVNNKMGLQERRTRPTQLIQKMEPTAITAHEKEKEEKDKRSGPAVYVSDRPIALKNRFHTVPQNITSISPLAPVHDGGSSQSPAAEHPVNSASSSDTSSSFSRSGRSASVQFGTLPSNHHQIHNKLLLLQLLRSATVYIKKHRILLKKNSVGQERDKLIRAETSFVNNEMGLQERRTRPTQLIQKMEPTAITAHGKDKEEKDKRSGPAVYVSDRPIALKNRFHVLESNEETET</sequence>
<evidence type="ECO:0000313" key="3">
    <source>
        <dbReference type="Proteomes" id="UP000824890"/>
    </source>
</evidence>
<dbReference type="Proteomes" id="UP000824890">
    <property type="component" value="Unassembled WGS sequence"/>
</dbReference>
<feature type="compositionally biased region" description="Basic and acidic residues" evidence="1">
    <location>
        <begin position="77"/>
        <end position="89"/>
    </location>
</feature>
<comment type="caution">
    <text evidence="2">The sequence shown here is derived from an EMBL/GenBank/DDBJ whole genome shotgun (WGS) entry which is preliminary data.</text>
</comment>
<feature type="region of interest" description="Disordered" evidence="1">
    <location>
        <begin position="53"/>
        <end position="94"/>
    </location>
</feature>
<gene>
    <name evidence="2" type="ORF">HID58_004989</name>
</gene>